<dbReference type="Gene3D" id="2.130.10.130">
    <property type="entry name" value="Integrin alpha, N-terminal"/>
    <property type="match status" value="1"/>
</dbReference>
<dbReference type="Gene3D" id="2.60.120.260">
    <property type="entry name" value="Galactose-binding domain-like"/>
    <property type="match status" value="1"/>
</dbReference>
<keyword evidence="1" id="KW-0732">Signal</keyword>
<dbReference type="Gene3D" id="2.60.40.10">
    <property type="entry name" value="Immunoglobulins"/>
    <property type="match status" value="7"/>
</dbReference>
<dbReference type="CDD" id="cd11304">
    <property type="entry name" value="Cadherin_repeat"/>
    <property type="match status" value="2"/>
</dbReference>
<dbReference type="CDD" id="cd00146">
    <property type="entry name" value="PKD"/>
    <property type="match status" value="3"/>
</dbReference>
<dbReference type="InterPro" id="IPR011041">
    <property type="entry name" value="Quinoprot_gluc/sorb_DH_b-prop"/>
</dbReference>
<dbReference type="InterPro" id="IPR013517">
    <property type="entry name" value="FG-GAP"/>
</dbReference>
<dbReference type="InterPro" id="IPR013783">
    <property type="entry name" value="Ig-like_fold"/>
</dbReference>
<feature type="domain" description="Cadherin" evidence="3">
    <location>
        <begin position="2252"/>
        <end position="2357"/>
    </location>
</feature>
<reference evidence="5 6" key="1">
    <citation type="submission" date="2019-08" db="EMBL/GenBank/DDBJ databases">
        <title>Genome sequence of Gelidibacter salicanalis IC162T.</title>
        <authorList>
            <person name="Bowman J.P."/>
        </authorList>
    </citation>
    <scope>NUCLEOTIDE SEQUENCE [LARGE SCALE GENOMIC DNA]</scope>
    <source>
        <strain evidence="5 6">IC162</strain>
    </source>
</reference>
<evidence type="ECO:0000313" key="6">
    <source>
        <dbReference type="Proteomes" id="UP000321734"/>
    </source>
</evidence>
<dbReference type="Gene3D" id="2.120.10.30">
    <property type="entry name" value="TolB, C-terminal domain"/>
    <property type="match status" value="1"/>
</dbReference>
<dbReference type="InterPro" id="IPR014755">
    <property type="entry name" value="Cu-Rt/internalin_Ig-like"/>
</dbReference>
<dbReference type="PROSITE" id="PS50268">
    <property type="entry name" value="CADHERIN_2"/>
    <property type="match status" value="2"/>
</dbReference>
<accession>A0A5C7AI29</accession>
<dbReference type="InterPro" id="IPR000601">
    <property type="entry name" value="PKD_dom"/>
</dbReference>
<organism evidence="5 6">
    <name type="scientific">Gelidibacter salicanalis</name>
    <dbReference type="NCBI Taxonomy" id="291193"/>
    <lineage>
        <taxon>Bacteria</taxon>
        <taxon>Pseudomonadati</taxon>
        <taxon>Bacteroidota</taxon>
        <taxon>Flavobacteriia</taxon>
        <taxon>Flavobacteriales</taxon>
        <taxon>Flavobacteriaceae</taxon>
        <taxon>Gelidibacter</taxon>
    </lineage>
</organism>
<dbReference type="InterPro" id="IPR022409">
    <property type="entry name" value="PKD/Chitinase_dom"/>
</dbReference>
<dbReference type="Pfam" id="PF18911">
    <property type="entry name" value="PKD_4"/>
    <property type="match status" value="2"/>
</dbReference>
<dbReference type="SMART" id="SM00089">
    <property type="entry name" value="PKD"/>
    <property type="match status" value="5"/>
</dbReference>
<dbReference type="InterPro" id="IPR015919">
    <property type="entry name" value="Cadherin-like_sf"/>
</dbReference>
<comment type="caution">
    <text evidence="5">The sequence shown here is derived from an EMBL/GenBank/DDBJ whole genome shotgun (WGS) entry which is preliminary data.</text>
</comment>
<dbReference type="Pfam" id="PF22352">
    <property type="entry name" value="K319L-like_PKD"/>
    <property type="match status" value="3"/>
</dbReference>
<dbReference type="GO" id="GO:0005509">
    <property type="term" value="F:calcium ion binding"/>
    <property type="evidence" value="ECO:0007669"/>
    <property type="project" value="InterPro"/>
</dbReference>
<dbReference type="InterPro" id="IPR008979">
    <property type="entry name" value="Galactose-bd-like_sf"/>
</dbReference>
<sequence length="2511" mass="272058">MKITLLPMMKRSEILIFNFSLIIKNSFLNLPIPKSLKTGLSSFVFSILLIGVTHAQLPKDKENKFQQVDLLTGLRNSTTMKFAPDGRIFILDRYGEILIYNTESQSSITAGSIRVFHELEDGLLGIAFDPNFLSNNFIYITYSPIDFNVNRVSRFKMDGDDLNLQSEIVLLEWPTSRTAKFHSGGGMDFDSKGNLYIATGDNTGYDNFYAAWNEKNADYSAEKSSSNTNDLRGKILRIKPQLNGTYTIPTGNLFPEETPFYRPEIYVMGARNPYRIFVDRTNTDWLFWGDVGPDADASSVLGPTGLDEINLTKKAGNYGWPYFIGVDNGAYQIPYKTPKPFYNVTESPENTSKWNTGATNLPPAQPAWIEYDHASFFSGPRYYYDHSLSNQQRLPIEFDEAYFYYDFNTSKIWAVKMDAQGKIIPNSKQRFAPGVFPGSSKEFNGYIDMAIGPDGKMYILAYGTGCCPQNVGTGRLIRVDYTGITTNAPPNVKIAADIDNGSLPLTVKFSSDGTTDPNGDSPLSYEWDVNEDGKVDYTVANPTHTYTATGTYKVKLIVRDGKGGVGVNNITINAGNNAAQFNFVYPPDGGLMNWQDDVEIKLTVTDIEDGSIDCDKVNIVPSLGHLNHFHDDNTLTGCPTTVTLDADNTHGADGEQDIFYVLNANYKDTNGLLAFDQIQLHPKRKEAEFFDIQEGTSIIPNSDPLEGGSKAIQVKNKSYISYSGRNLFNITAVKYKVAATLGGGIIELRLGSITGPLIATTSVPSTGSKDSWVAIESKISDPGGKNDLFFVFRHPSQTDNIFHLNYVEFMGAGVSIDNSPPLVGDVTPIGNSQIKVIFTEYVTKVTAEQISNYVLNHGVSITSAILQPDGRTVMLAVSPLTSDVIYNLQIRNVKNNSGKAVVTDSYAFSTISSIRINTGGPTVKVDSGLFEADNYVTGGKDGFQTTSPINGTYNDELYQTERYGKSFSYTIPLPIAGEYDIRLHFAELHFGIGNRPGGSGKRVFNVSIEGVQVLTDFDILDETKPLTALIKEFNNISVTDGFANIQFQGVTENAKVSAIEILSPDTFNLEPKITIVSPQTGWNVDENFQISFSVENWSISKEGTHMHYFINDDMFPHYNYGPINVNNLNQGSHTIRLELYNDNHSPTGIYDEIMVAVTDQRICNTTIFPESWVVHQLEANPYTAVYTLPNYDLDGDGLKDIVTGGWWYKNPGSASGNWVKSTIGGGFGNVVHVYDFDGDGYQDLLGTQIGPSGKEYQSERLLWAKNDGKGNFKVFDNIPMVNSGYFEPFLAGIAGGNFRLGSPYQMAINWNGAETSTGSPVQLLTPSADPTKGTWTLEDISNDSSGEDIKAGDIDGDGDLDLFQGVNWLRNEGNGTWTTFSTGITYATTLDRVQLADFNGDGRMDGVVGQLGLGSKAGKSEFAWFESPENPTLPWIKHVLSTDIKGSLSVSAIDLDFDGDMDIVVGEWLGSKRLIAFENDLCNSGEWQMRILNDGSLNLEHHDGAMVTDIDNDGDLDVISNGWLKNKMPRIYENTSLATNNQEPLTDAGEDQTLSLPTNTIILSGSGSDPAGGAVSFIWTQVDGASTATLSGNDTSELSVNNLVVGDYKFKLTVTNDKGVQKSDEVNVKVLAAASAIRINSGGPDYIYNNLQWQKDQYFNGGSVLKKSIDIANTANDKLYQTERYHSTGNLVYNIPVQSGTYDLNLHFAEIYFGVAGEGSSGGVGSRVFNVNIENGQEQLLNYDIIVAAGGSATAVIEHFTGILVDDGNLTITFTAIQDFPKVSGIEILPSKGDSLKPIVDAGGDRQITLPTTTATLDGSAYDPDGGFINSYKWTQVNGPNEVTMINSNTDNLSVANLMEGSYTFRLTVIDDENDSASDDMVLKVSKTPVALRINSGGPDFEFNGEIWNADQYYLGGTVGQNPSAVIDKTENDQLYQTERFSSNKEGLIYEIPVSNGLHNLKLHFAEIYFAVSEPASAAGVGSRVFTIDIENGTHRIENYDIIIDAGGAATAVVKNFANILVTDGYLTVKLLPVKQFPKISGLEIIESRLPNVSAGADQTITLPTNTITQHGVGSDPDGGSVSYLWTQVSGPAAATLVGADTPDLVANNLTAGIYTFNLTVTDDENDIGSDQVTITVISDAANTPPKVTNPGTQNSAEGNAITLQITASDADGNNLNYGITGLPSGLTINTSTGVISGTIAAGISANSPYTVEVTVTDDGTPSASTKITFIWNVTTAAAENQAPVVTNPGTQNSAEGNAITLQITASDADGNNLSYGITGLPSGLTINTSTGVISGTIAAGASANSPYTVEVTVTDDGAPSKSTKITFSWIIGSAVINQAPIAVIVADKIVGDAPLKIFFSGSKSTDDKEIVSYMWDFKDGMTSDDMNPIHVFEQPGTYEVELTVSDGVLTNTATIIITIIDSKESIKVAIKPNPASVFAKLYLLNATSDNRVNSIRLHDAAGKFINSITNPLVVDGYYKIPILGLEEGIYYMTVHIEGSTKKVVGFVVKN</sequence>
<dbReference type="Gene3D" id="2.60.120.430">
    <property type="entry name" value="Galactose-binding lectin"/>
    <property type="match status" value="3"/>
</dbReference>
<evidence type="ECO:0000259" key="2">
    <source>
        <dbReference type="PROSITE" id="PS50093"/>
    </source>
</evidence>
<feature type="domain" description="PKD" evidence="2">
    <location>
        <begin position="490"/>
        <end position="572"/>
    </location>
</feature>
<name>A0A5C7AI29_9FLAO</name>
<dbReference type="InterPro" id="IPR005084">
    <property type="entry name" value="CBM6"/>
</dbReference>
<gene>
    <name evidence="5" type="ORF">ES711_12150</name>
</gene>
<dbReference type="InterPro" id="IPR011042">
    <property type="entry name" value="6-blade_b-propeller_TolB-like"/>
</dbReference>
<dbReference type="EMBL" id="VORX01000005">
    <property type="protein sequence ID" value="TXE07509.1"/>
    <property type="molecule type" value="Genomic_DNA"/>
</dbReference>
<feature type="domain" description="Cadherin" evidence="3">
    <location>
        <begin position="2154"/>
        <end position="2246"/>
    </location>
</feature>
<feature type="domain" description="PKD" evidence="2">
    <location>
        <begin position="2341"/>
        <end position="2420"/>
    </location>
</feature>
<dbReference type="InterPro" id="IPR035986">
    <property type="entry name" value="PKD_dom_sf"/>
</dbReference>
<dbReference type="PANTHER" id="PTHR19328">
    <property type="entry name" value="HEDGEHOG-INTERACTING PROTEIN"/>
    <property type="match status" value="1"/>
</dbReference>
<dbReference type="SUPFAM" id="SSF69318">
    <property type="entry name" value="Integrin alpha N-terminal domain"/>
    <property type="match status" value="1"/>
</dbReference>
<dbReference type="Pfam" id="PF13517">
    <property type="entry name" value="FG-GAP_3"/>
    <property type="match status" value="1"/>
</dbReference>
<dbReference type="InterPro" id="IPR006584">
    <property type="entry name" value="Cellulose-bd_IV"/>
</dbReference>
<dbReference type="PANTHER" id="PTHR19328:SF75">
    <property type="entry name" value="ALDOSE SUGAR DEHYDROGENASE YLII"/>
    <property type="match status" value="1"/>
</dbReference>
<dbReference type="Pfam" id="PF05345">
    <property type="entry name" value="He_PIG"/>
    <property type="match status" value="2"/>
</dbReference>
<dbReference type="GO" id="GO:0007156">
    <property type="term" value="P:homophilic cell adhesion via plasma membrane adhesion molecules"/>
    <property type="evidence" value="ECO:0007669"/>
    <property type="project" value="InterPro"/>
</dbReference>
<evidence type="ECO:0000259" key="4">
    <source>
        <dbReference type="PROSITE" id="PS51175"/>
    </source>
</evidence>
<dbReference type="InterPro" id="IPR012938">
    <property type="entry name" value="Glc/Sorbosone_DH"/>
</dbReference>
<dbReference type="InterPro" id="IPR002126">
    <property type="entry name" value="Cadherin-like_dom"/>
</dbReference>
<dbReference type="CDD" id="cd04084">
    <property type="entry name" value="CBM6_xylanase-like"/>
    <property type="match status" value="1"/>
</dbReference>
<dbReference type="Pfam" id="PF11721">
    <property type="entry name" value="Malectin"/>
    <property type="match status" value="3"/>
</dbReference>
<dbReference type="GO" id="GO:0030246">
    <property type="term" value="F:carbohydrate binding"/>
    <property type="evidence" value="ECO:0007669"/>
    <property type="project" value="InterPro"/>
</dbReference>
<dbReference type="SUPFAM" id="SSF49785">
    <property type="entry name" value="Galactose-binding domain-like"/>
    <property type="match status" value="2"/>
</dbReference>
<evidence type="ECO:0000259" key="3">
    <source>
        <dbReference type="PROSITE" id="PS50268"/>
    </source>
</evidence>
<dbReference type="InterPro" id="IPR028994">
    <property type="entry name" value="Integrin_alpha_N"/>
</dbReference>
<proteinExistence type="predicted"/>
<dbReference type="Pfam" id="PF07995">
    <property type="entry name" value="GSDH"/>
    <property type="match status" value="1"/>
</dbReference>
<keyword evidence="6" id="KW-1185">Reference proteome</keyword>
<dbReference type="PROSITE" id="PS50093">
    <property type="entry name" value="PKD"/>
    <property type="match status" value="2"/>
</dbReference>
<protein>
    <submittedName>
        <fullName evidence="5">Carbohydrate-binding protein</fullName>
    </submittedName>
</protein>
<dbReference type="SUPFAM" id="SSF50952">
    <property type="entry name" value="Soluble quinoprotein glucose dehydrogenase"/>
    <property type="match status" value="1"/>
</dbReference>
<evidence type="ECO:0000313" key="5">
    <source>
        <dbReference type="EMBL" id="TXE07509.1"/>
    </source>
</evidence>
<dbReference type="Proteomes" id="UP000321734">
    <property type="component" value="Unassembled WGS sequence"/>
</dbReference>
<evidence type="ECO:0000256" key="1">
    <source>
        <dbReference type="ARBA" id="ARBA00022729"/>
    </source>
</evidence>
<dbReference type="Pfam" id="PF03422">
    <property type="entry name" value="CBM_6"/>
    <property type="match status" value="1"/>
</dbReference>
<dbReference type="SMART" id="SM00606">
    <property type="entry name" value="CBD_IV"/>
    <property type="match status" value="1"/>
</dbReference>
<dbReference type="OrthoDB" id="9770043at2"/>
<dbReference type="InterPro" id="IPR021720">
    <property type="entry name" value="Malectin_dom"/>
</dbReference>
<dbReference type="Gene3D" id="2.60.40.1220">
    <property type="match status" value="1"/>
</dbReference>
<dbReference type="SUPFAM" id="SSF49299">
    <property type="entry name" value="PKD domain"/>
    <property type="match status" value="5"/>
</dbReference>
<dbReference type="PROSITE" id="PS51175">
    <property type="entry name" value="CBM6"/>
    <property type="match status" value="1"/>
</dbReference>
<dbReference type="GO" id="GO:0016020">
    <property type="term" value="C:membrane"/>
    <property type="evidence" value="ECO:0007669"/>
    <property type="project" value="InterPro"/>
</dbReference>
<dbReference type="SUPFAM" id="SSF49313">
    <property type="entry name" value="Cadherin-like"/>
    <property type="match status" value="2"/>
</dbReference>
<feature type="domain" description="CBM6" evidence="4">
    <location>
        <begin position="683"/>
        <end position="810"/>
    </location>
</feature>